<name>C7DGK8_MICA2</name>
<reference evidence="2 3" key="1">
    <citation type="journal article" date="2009" name="Genome Biol.">
        <title>Community-wide analysis of microbial genome sequence signatures.</title>
        <authorList>
            <person name="Dick G.J."/>
            <person name="Andersson A.F."/>
            <person name="Baker B.J."/>
            <person name="Simmons S.L."/>
            <person name="Thomas B.C."/>
            <person name="Yelton A.P."/>
            <person name="Banfield J.F."/>
        </authorList>
    </citation>
    <scope>NUCLEOTIDE SEQUENCE [LARGE SCALE GENOMIC DNA]</scope>
    <source>
        <strain evidence="2">ARMAN-2</strain>
    </source>
</reference>
<gene>
    <name evidence="2" type="ORF">UNLARM2_0210</name>
</gene>
<dbReference type="AlphaFoldDB" id="C7DGK8"/>
<dbReference type="EMBL" id="GG697238">
    <property type="protein sequence ID" value="EET90355.1"/>
    <property type="molecule type" value="Genomic_DNA"/>
</dbReference>
<protein>
    <submittedName>
        <fullName evidence="2">Uncharacterized protein</fullName>
    </submittedName>
</protein>
<feature type="compositionally biased region" description="Basic and acidic residues" evidence="1">
    <location>
        <begin position="115"/>
        <end position="124"/>
    </location>
</feature>
<evidence type="ECO:0000313" key="2">
    <source>
        <dbReference type="EMBL" id="EET90355.1"/>
    </source>
</evidence>
<organism evidence="2 3">
    <name type="scientific">Candidatus Micrarchaeum acidiphilum ARMAN-2</name>
    <dbReference type="NCBI Taxonomy" id="425595"/>
    <lineage>
        <taxon>Archaea</taxon>
        <taxon>Candidatus Micrarchaeota</taxon>
        <taxon>Candidatus Micrarchaeia</taxon>
        <taxon>Candidatus Micrarchaeales</taxon>
        <taxon>Candidatus Micrarchaeaceae</taxon>
        <taxon>Candidatus Micrarchaeum</taxon>
    </lineage>
</organism>
<reference evidence="2 3" key="2">
    <citation type="journal article" date="2010" name="Proc. Natl. Acad. Sci. U.S.A.">
        <title>Enigmatic, ultrasmall, uncultivated Archaea.</title>
        <authorList>
            <person name="Baker B.J."/>
            <person name="Comolli L.R."/>
            <person name="Dick G.J."/>
            <person name="Hauser L.J."/>
            <person name="Hyatt D."/>
            <person name="Dill B.D."/>
            <person name="Land M.L."/>
            <person name="Verberkmoes N.C."/>
            <person name="Hettich R.L."/>
            <person name="Banfield J.F."/>
        </authorList>
    </citation>
    <scope>NUCLEOTIDE SEQUENCE [LARGE SCALE GENOMIC DNA]</scope>
    <source>
        <strain evidence="2">ARMAN-2</strain>
    </source>
</reference>
<proteinExistence type="predicted"/>
<sequence>MAYKEKPLEEYHKVTYKGEEFYLCKHITGNDFSRLAKIVDKRTMHKLVNKKSFYVWLPDAKTDFDTQIALAKDEFGIYFSYPQTYKELLLSWDTPIENRGLPADLEKYKRILRKSESKSTEDKIGGGNFYKEPPTDSRPA</sequence>
<evidence type="ECO:0000313" key="3">
    <source>
        <dbReference type="Proteomes" id="UP000332487"/>
    </source>
</evidence>
<keyword evidence="3" id="KW-1185">Reference proteome</keyword>
<evidence type="ECO:0000256" key="1">
    <source>
        <dbReference type="SAM" id="MobiDB-lite"/>
    </source>
</evidence>
<feature type="region of interest" description="Disordered" evidence="1">
    <location>
        <begin position="115"/>
        <end position="140"/>
    </location>
</feature>
<dbReference type="Proteomes" id="UP000332487">
    <property type="component" value="Unassembled WGS sequence"/>
</dbReference>
<accession>C7DGK8</accession>